<dbReference type="InterPro" id="IPR011992">
    <property type="entry name" value="EF-hand-dom_pair"/>
</dbReference>
<dbReference type="PROSITE" id="PS50222">
    <property type="entry name" value="EF_HAND_2"/>
    <property type="match status" value="1"/>
</dbReference>
<evidence type="ECO:0000256" key="3">
    <source>
        <dbReference type="ARBA" id="ARBA00022737"/>
    </source>
</evidence>
<feature type="chain" id="PRO_5003450129" evidence="6">
    <location>
        <begin position="25"/>
        <end position="246"/>
    </location>
</feature>
<dbReference type="Ensembl" id="ENSGACT00000021412.2">
    <property type="protein sequence ID" value="ENSGACP00000021371.1"/>
    <property type="gene ID" value="ENSGACG00000016198.2"/>
</dbReference>
<dbReference type="InterPro" id="IPR018247">
    <property type="entry name" value="EF_Hand_1_Ca_BS"/>
</dbReference>
<dbReference type="Proteomes" id="UP000007635">
    <property type="component" value="Chromosome II"/>
</dbReference>
<evidence type="ECO:0000256" key="5">
    <source>
        <dbReference type="SAM" id="MobiDB-lite"/>
    </source>
</evidence>
<evidence type="ECO:0000259" key="7">
    <source>
        <dbReference type="PROSITE" id="PS50222"/>
    </source>
</evidence>
<reference evidence="8" key="3">
    <citation type="submission" date="2025-09" db="UniProtKB">
        <authorList>
            <consortium name="Ensembl"/>
        </authorList>
    </citation>
    <scope>IDENTIFICATION</scope>
</reference>
<feature type="compositionally biased region" description="Basic and acidic residues" evidence="5">
    <location>
        <begin position="188"/>
        <end position="202"/>
    </location>
</feature>
<dbReference type="InterPro" id="IPR052110">
    <property type="entry name" value="MCFD2-like"/>
</dbReference>
<dbReference type="InParanoid" id="G3PUT4"/>
<feature type="signal peptide" evidence="6">
    <location>
        <begin position="1"/>
        <end position="24"/>
    </location>
</feature>
<evidence type="ECO:0000313" key="9">
    <source>
        <dbReference type="Proteomes" id="UP000007635"/>
    </source>
</evidence>
<dbReference type="PANTHER" id="PTHR23104:SF15">
    <property type="entry name" value="CELL GROWTH REGULATOR WITH EF HAND DOMAIN PROTEIN 1"/>
    <property type="match status" value="1"/>
</dbReference>
<sequence>MESHLGSLVPCVLSLSLLIHVCPAAPGVPGTQREESVNGLDPPVELANPFGSGDRRLLQSYIQSSLSDGQGGPEINTWEQEVFFLFGLYDYDRSGLLDGLEMMKLLSDYNSHHPPGTATNKLVVSMVDFLLQSQDVNQDGLLAPSELLSPAITHTQDSSINNAPQGDVAAEGKLSHPGPGEEQAGEAAPREEAHEKLQHQGEEQLEVQAEEDHVVDEPPGQQMPGPPAAEHGQGHKVPVHQGQPEM</sequence>
<accession>G3PUT4</accession>
<reference evidence="8 9" key="1">
    <citation type="journal article" date="2021" name="G3 (Bethesda)">
        <title>Improved contiguity of the threespine stickleback genome using long-read sequencing.</title>
        <authorList>
            <person name="Nath S."/>
            <person name="Shaw D.E."/>
            <person name="White M.A."/>
        </authorList>
    </citation>
    <scope>NUCLEOTIDE SEQUENCE [LARGE SCALE GENOMIC DNA]</scope>
    <source>
        <strain evidence="8 9">Lake Benthic</strain>
    </source>
</reference>
<evidence type="ECO:0000256" key="2">
    <source>
        <dbReference type="ARBA" id="ARBA00022729"/>
    </source>
</evidence>
<dbReference type="eggNOG" id="ENOG502S2TZ">
    <property type="taxonomic scope" value="Eukaryota"/>
</dbReference>
<dbReference type="Bgee" id="ENSGACG00000016198">
    <property type="expression patterns" value="Expressed in intestinal epithelial cell and 8 other cell types or tissues"/>
</dbReference>
<evidence type="ECO:0000256" key="4">
    <source>
        <dbReference type="ARBA" id="ARBA00022837"/>
    </source>
</evidence>
<keyword evidence="9" id="KW-1185">Reference proteome</keyword>
<keyword evidence="3" id="KW-0677">Repeat</keyword>
<dbReference type="FunCoup" id="G3PUT4">
    <property type="interactions" value="144"/>
</dbReference>
<dbReference type="InterPro" id="IPR002048">
    <property type="entry name" value="EF_hand_dom"/>
</dbReference>
<evidence type="ECO:0000313" key="8">
    <source>
        <dbReference type="Ensembl" id="ENSGACP00000021371.1"/>
    </source>
</evidence>
<dbReference type="Gene3D" id="1.10.238.10">
    <property type="entry name" value="EF-hand"/>
    <property type="match status" value="1"/>
</dbReference>
<name>G3PUT4_GASAC</name>
<reference evidence="8" key="2">
    <citation type="submission" date="2025-08" db="UniProtKB">
        <authorList>
            <consortium name="Ensembl"/>
        </authorList>
    </citation>
    <scope>IDENTIFICATION</scope>
</reference>
<dbReference type="PANTHER" id="PTHR23104">
    <property type="entry name" value="MULTIPLE COAGULATION FACTOR DEFICIENCY PROTEIN 2 NEURAL STEM CELL DERIVED NEURONAL SURVIVAL PROTEIN"/>
    <property type="match status" value="1"/>
</dbReference>
<dbReference type="OMA" id="DITSWEQ"/>
<protein>
    <submittedName>
        <fullName evidence="8">Cell growth regulator with EF-hand domain 1</fullName>
    </submittedName>
</protein>
<evidence type="ECO:0000256" key="6">
    <source>
        <dbReference type="SAM" id="SignalP"/>
    </source>
</evidence>
<dbReference type="PROSITE" id="PS00018">
    <property type="entry name" value="EF_HAND_1"/>
    <property type="match status" value="2"/>
</dbReference>
<evidence type="ECO:0000256" key="1">
    <source>
        <dbReference type="ARBA" id="ARBA00022723"/>
    </source>
</evidence>
<proteinExistence type="predicted"/>
<dbReference type="GO" id="GO:0005509">
    <property type="term" value="F:calcium ion binding"/>
    <property type="evidence" value="ECO:0007669"/>
    <property type="project" value="InterPro"/>
</dbReference>
<dbReference type="SUPFAM" id="SSF47473">
    <property type="entry name" value="EF-hand"/>
    <property type="match status" value="1"/>
</dbReference>
<dbReference type="GeneTree" id="ENSGT00940000166224"/>
<keyword evidence="1" id="KW-0479">Metal-binding</keyword>
<feature type="domain" description="EF-hand" evidence="7">
    <location>
        <begin position="77"/>
        <end position="112"/>
    </location>
</feature>
<organism evidence="8 9">
    <name type="scientific">Gasterosteus aculeatus aculeatus</name>
    <name type="common">three-spined stickleback</name>
    <dbReference type="NCBI Taxonomy" id="481459"/>
    <lineage>
        <taxon>Eukaryota</taxon>
        <taxon>Metazoa</taxon>
        <taxon>Chordata</taxon>
        <taxon>Craniata</taxon>
        <taxon>Vertebrata</taxon>
        <taxon>Euteleostomi</taxon>
        <taxon>Actinopterygii</taxon>
        <taxon>Neopterygii</taxon>
        <taxon>Teleostei</taxon>
        <taxon>Neoteleostei</taxon>
        <taxon>Acanthomorphata</taxon>
        <taxon>Eupercaria</taxon>
        <taxon>Perciformes</taxon>
        <taxon>Cottioidei</taxon>
        <taxon>Gasterosteales</taxon>
        <taxon>Gasterosteidae</taxon>
        <taxon>Gasterosteus</taxon>
    </lineage>
</organism>
<keyword evidence="4" id="KW-0106">Calcium</keyword>
<feature type="region of interest" description="Disordered" evidence="5">
    <location>
        <begin position="156"/>
        <end position="246"/>
    </location>
</feature>
<dbReference type="AlphaFoldDB" id="G3PUT4"/>
<keyword evidence="2 6" id="KW-0732">Signal</keyword>